<evidence type="ECO:0000256" key="1">
    <source>
        <dbReference type="SAM" id="MobiDB-lite"/>
    </source>
</evidence>
<protein>
    <submittedName>
        <fullName evidence="2">Uncharacterized protein</fullName>
    </submittedName>
</protein>
<reference evidence="2" key="1">
    <citation type="submission" date="2021-02" db="EMBL/GenBank/DDBJ databases">
        <authorList>
            <person name="Nowell W R."/>
        </authorList>
    </citation>
    <scope>NUCLEOTIDE SEQUENCE</scope>
</reference>
<accession>A0A8S2CTV1</accession>
<comment type="caution">
    <text evidence="2">The sequence shown here is derived from an EMBL/GenBank/DDBJ whole genome shotgun (WGS) entry which is preliminary data.</text>
</comment>
<organism evidence="2 4">
    <name type="scientific">Didymodactylos carnosus</name>
    <dbReference type="NCBI Taxonomy" id="1234261"/>
    <lineage>
        <taxon>Eukaryota</taxon>
        <taxon>Metazoa</taxon>
        <taxon>Spiralia</taxon>
        <taxon>Gnathifera</taxon>
        <taxon>Rotifera</taxon>
        <taxon>Eurotatoria</taxon>
        <taxon>Bdelloidea</taxon>
        <taxon>Philodinida</taxon>
        <taxon>Philodinidae</taxon>
        <taxon>Didymodactylos</taxon>
    </lineage>
</organism>
<dbReference type="EMBL" id="CAJNOK010000205">
    <property type="protein sequence ID" value="CAF0736808.1"/>
    <property type="molecule type" value="Genomic_DNA"/>
</dbReference>
<name>A0A8S2CTV1_9BILA</name>
<evidence type="ECO:0000313" key="3">
    <source>
        <dbReference type="EMBL" id="CAF3513608.1"/>
    </source>
</evidence>
<dbReference type="AlphaFoldDB" id="A0A8S2CTV1"/>
<dbReference type="Proteomes" id="UP000682733">
    <property type="component" value="Unassembled WGS sequence"/>
</dbReference>
<gene>
    <name evidence="2" type="ORF">OVA965_LOCUS1190</name>
    <name evidence="3" type="ORF">TMI583_LOCUS1191</name>
</gene>
<proteinExistence type="predicted"/>
<dbReference type="EMBL" id="CAJOBA010000205">
    <property type="protein sequence ID" value="CAF3513608.1"/>
    <property type="molecule type" value="Genomic_DNA"/>
</dbReference>
<evidence type="ECO:0000313" key="4">
    <source>
        <dbReference type="Proteomes" id="UP000677228"/>
    </source>
</evidence>
<feature type="region of interest" description="Disordered" evidence="1">
    <location>
        <begin position="1"/>
        <end position="25"/>
    </location>
</feature>
<sequence>MPDYLSRSPVDEAEEDSDEFIPTGTKATQTDELTFYGQHNLTIVAAVQTRSVKNQQNITNSVTPELSFGKIRASDDSREDNGNHADQLYQEILLFQWIIYKYGATAYK</sequence>
<evidence type="ECO:0000313" key="2">
    <source>
        <dbReference type="EMBL" id="CAF0736808.1"/>
    </source>
</evidence>
<dbReference type="Proteomes" id="UP000677228">
    <property type="component" value="Unassembled WGS sequence"/>
</dbReference>